<accession>A0A7W9B054</accession>
<dbReference type="Pfam" id="PF00005">
    <property type="entry name" value="ABC_tran"/>
    <property type="match status" value="1"/>
</dbReference>
<keyword evidence="3" id="KW-0813">Transport</keyword>
<evidence type="ECO:0000256" key="7">
    <source>
        <dbReference type="ARBA" id="ARBA00037066"/>
    </source>
</evidence>
<gene>
    <name evidence="9" type="ORF">FHS76_003718</name>
</gene>
<dbReference type="InterPro" id="IPR003593">
    <property type="entry name" value="AAA+_ATPase"/>
</dbReference>
<proteinExistence type="inferred from homology"/>
<dbReference type="FunFam" id="3.40.50.300:FF:000134">
    <property type="entry name" value="Iron-enterobactin ABC transporter ATP-binding protein"/>
    <property type="match status" value="1"/>
</dbReference>
<dbReference type="AlphaFoldDB" id="A0A7W9B054"/>
<reference evidence="9 10" key="1">
    <citation type="submission" date="2020-08" db="EMBL/GenBank/DDBJ databases">
        <title>Genomic Encyclopedia of Type Strains, Phase IV (KMG-IV): sequencing the most valuable type-strain genomes for metagenomic binning, comparative biology and taxonomic classification.</title>
        <authorList>
            <person name="Goeker M."/>
        </authorList>
    </citation>
    <scope>NUCLEOTIDE SEQUENCE [LARGE SCALE GENOMIC DNA]</scope>
    <source>
        <strain evidence="9 10">DSM 26944</strain>
    </source>
</reference>
<dbReference type="RefSeq" id="WP_183656187.1">
    <property type="nucleotide sequence ID" value="NZ_JACIJG010000018.1"/>
</dbReference>
<sequence length="262" mass="28388">MTLLHVTELSVKSLSVRLGGKSVLTNMSFESRGGEFIGLVGPNGAGKTTLLRAILGLVASDGDVLLDGHDLRRLSVFKKAEKLAYLPQERDVAWPVSVEMLVSLGRSALKPVFASLSEGDRTLVETAMRRMDVGQFRERPVTELSGGERARVLIARVLAQDTPVILADEPVAGLDPAHQLRLMESFAELAREGRTVIASLHELNLAAQHCTRLLLLDKGELVADGAPTEVFTAERLHSVYGIRAKILTVDGEFIVHPTSHTA</sequence>
<dbReference type="Proteomes" id="UP000555546">
    <property type="component" value="Unassembled WGS sequence"/>
</dbReference>
<keyword evidence="4" id="KW-0547">Nucleotide-binding</keyword>
<dbReference type="PANTHER" id="PTHR42794">
    <property type="entry name" value="HEMIN IMPORT ATP-BINDING PROTEIN HMUV"/>
    <property type="match status" value="1"/>
</dbReference>
<keyword evidence="5 9" id="KW-0067">ATP-binding</keyword>
<dbReference type="SMART" id="SM00382">
    <property type="entry name" value="AAA"/>
    <property type="match status" value="1"/>
</dbReference>
<evidence type="ECO:0000256" key="1">
    <source>
        <dbReference type="ARBA" id="ARBA00004533"/>
    </source>
</evidence>
<comment type="caution">
    <text evidence="9">The sequence shown here is derived from an EMBL/GenBank/DDBJ whole genome shotgun (WGS) entry which is preliminary data.</text>
</comment>
<name>A0A7W9B054_9HYPH</name>
<dbReference type="Gene3D" id="3.40.50.300">
    <property type="entry name" value="P-loop containing nucleotide triphosphate hydrolases"/>
    <property type="match status" value="1"/>
</dbReference>
<keyword evidence="10" id="KW-1185">Reference proteome</keyword>
<comment type="subcellular location">
    <subcellularLocation>
        <location evidence="1">Cell inner membrane</location>
    </subcellularLocation>
</comment>
<comment type="function">
    <text evidence="7">Part of the ABC transporter complex HmuTUV involved in hemin import. Responsible for energy coupling to the transport system.</text>
</comment>
<dbReference type="GO" id="GO:0005886">
    <property type="term" value="C:plasma membrane"/>
    <property type="evidence" value="ECO:0007669"/>
    <property type="project" value="UniProtKB-SubCell"/>
</dbReference>
<dbReference type="PROSITE" id="PS50893">
    <property type="entry name" value="ABC_TRANSPORTER_2"/>
    <property type="match status" value="1"/>
</dbReference>
<dbReference type="PANTHER" id="PTHR42794:SF1">
    <property type="entry name" value="HEMIN IMPORT ATP-BINDING PROTEIN HMUV"/>
    <property type="match status" value="1"/>
</dbReference>
<evidence type="ECO:0000259" key="8">
    <source>
        <dbReference type="PROSITE" id="PS50893"/>
    </source>
</evidence>
<evidence type="ECO:0000256" key="5">
    <source>
        <dbReference type="ARBA" id="ARBA00022840"/>
    </source>
</evidence>
<dbReference type="EMBL" id="JACIJG010000018">
    <property type="protein sequence ID" value="MBB5703808.1"/>
    <property type="molecule type" value="Genomic_DNA"/>
</dbReference>
<dbReference type="InterPro" id="IPR017871">
    <property type="entry name" value="ABC_transporter-like_CS"/>
</dbReference>
<feature type="domain" description="ABC transporter" evidence="8">
    <location>
        <begin position="9"/>
        <end position="243"/>
    </location>
</feature>
<dbReference type="CDD" id="cd03214">
    <property type="entry name" value="ABC_Iron-Siderophores_B12_Hemin"/>
    <property type="match status" value="1"/>
</dbReference>
<organism evidence="9 10">
    <name type="scientific">Brucella daejeonensis</name>
    <dbReference type="NCBI Taxonomy" id="659015"/>
    <lineage>
        <taxon>Bacteria</taxon>
        <taxon>Pseudomonadati</taxon>
        <taxon>Pseudomonadota</taxon>
        <taxon>Alphaproteobacteria</taxon>
        <taxon>Hyphomicrobiales</taxon>
        <taxon>Brucellaceae</taxon>
        <taxon>Brucella/Ochrobactrum group</taxon>
        <taxon>Brucella</taxon>
    </lineage>
</organism>
<evidence type="ECO:0000313" key="9">
    <source>
        <dbReference type="EMBL" id="MBB5703808.1"/>
    </source>
</evidence>
<evidence type="ECO:0000256" key="6">
    <source>
        <dbReference type="ARBA" id="ARBA00022967"/>
    </source>
</evidence>
<evidence type="ECO:0000256" key="3">
    <source>
        <dbReference type="ARBA" id="ARBA00022448"/>
    </source>
</evidence>
<dbReference type="GO" id="GO:0016887">
    <property type="term" value="F:ATP hydrolysis activity"/>
    <property type="evidence" value="ECO:0007669"/>
    <property type="project" value="InterPro"/>
</dbReference>
<evidence type="ECO:0000256" key="4">
    <source>
        <dbReference type="ARBA" id="ARBA00022741"/>
    </source>
</evidence>
<dbReference type="InterPro" id="IPR003439">
    <property type="entry name" value="ABC_transporter-like_ATP-bd"/>
</dbReference>
<evidence type="ECO:0000313" key="10">
    <source>
        <dbReference type="Proteomes" id="UP000555546"/>
    </source>
</evidence>
<dbReference type="PROSITE" id="PS00211">
    <property type="entry name" value="ABC_TRANSPORTER_1"/>
    <property type="match status" value="1"/>
</dbReference>
<dbReference type="SUPFAM" id="SSF52540">
    <property type="entry name" value="P-loop containing nucleoside triphosphate hydrolases"/>
    <property type="match status" value="1"/>
</dbReference>
<protein>
    <submittedName>
        <fullName evidence="9">Iron complex transport system ATP-binding protein</fullName>
    </submittedName>
</protein>
<comment type="similarity">
    <text evidence="2">Belongs to the ABC transporter superfamily.</text>
</comment>
<keyword evidence="6" id="KW-1278">Translocase</keyword>
<evidence type="ECO:0000256" key="2">
    <source>
        <dbReference type="ARBA" id="ARBA00005417"/>
    </source>
</evidence>
<dbReference type="GO" id="GO:0005524">
    <property type="term" value="F:ATP binding"/>
    <property type="evidence" value="ECO:0007669"/>
    <property type="project" value="UniProtKB-KW"/>
</dbReference>
<dbReference type="InterPro" id="IPR027417">
    <property type="entry name" value="P-loop_NTPase"/>
</dbReference>